<evidence type="ECO:0000256" key="1">
    <source>
        <dbReference type="SAM" id="MobiDB-lite"/>
    </source>
</evidence>
<proteinExistence type="predicted"/>
<reference evidence="2" key="1">
    <citation type="journal article" date="2005" name="Genome Res.">
        <title>Gene and alternative splicing annotation with AIR.</title>
        <authorList>
            <person name="Florea L."/>
            <person name="Di Francesco V."/>
            <person name="Miller J."/>
            <person name="Turner R."/>
            <person name="Yao A."/>
            <person name="Harris M."/>
            <person name="Walenz B."/>
            <person name="Mobarry C."/>
            <person name="Merkulov G.V."/>
            <person name="Charlab R."/>
            <person name="Dew I."/>
            <person name="Deng Z."/>
            <person name="Istrail S."/>
            <person name="Li P."/>
            <person name="Sutton G."/>
        </authorList>
    </citation>
    <scope>NUCLEOTIDE SEQUENCE</scope>
    <source>
        <strain evidence="2">BN</strain>
    </source>
</reference>
<reference evidence="2 3" key="2">
    <citation type="submission" date="2005-09" db="EMBL/GenBank/DDBJ databases">
        <authorList>
            <person name="Mural R.J."/>
            <person name="Li P.W."/>
            <person name="Adams M.D."/>
            <person name="Amanatides P.G."/>
            <person name="Baden-Tillson H."/>
            <person name="Barnstead M."/>
            <person name="Chin S.H."/>
            <person name="Dew I."/>
            <person name="Evans C.A."/>
            <person name="Ferriera S."/>
            <person name="Flanigan M."/>
            <person name="Fosler C."/>
            <person name="Glodek A."/>
            <person name="Gu Z."/>
            <person name="Holt R.A."/>
            <person name="Jennings D."/>
            <person name="Kraft C.L."/>
            <person name="Lu F."/>
            <person name="Nguyen T."/>
            <person name="Nusskern D.R."/>
            <person name="Pfannkoch C.M."/>
            <person name="Sitter C."/>
            <person name="Sutton G.G."/>
            <person name="Venter J.C."/>
            <person name="Wang Z."/>
            <person name="Woodage T."/>
            <person name="Zheng X.H."/>
            <person name="Zhong F."/>
        </authorList>
    </citation>
    <scope>NUCLEOTIDE SEQUENCE [LARGE SCALE GENOMIC DNA]</scope>
    <source>
        <strain evidence="2">BN</strain>
        <strain evidence="3">BN, Sprague-Dawley</strain>
    </source>
</reference>
<evidence type="ECO:0000313" key="2">
    <source>
        <dbReference type="EMBL" id="EDL78903.1"/>
    </source>
</evidence>
<dbReference type="AlphaFoldDB" id="A6JPM0"/>
<sequence>MGGGRVPRSAFGQGGRQVHKDQPSSNLPFLPFQAIGTSPGNTLFLVGRVYVFTSEADNEPLKASDCLHTITRPLSSPGALPNSQFCKC</sequence>
<name>A6JPM0_RAT</name>
<protein>
    <submittedName>
        <fullName evidence="2">RCG58986, isoform CRA_a</fullName>
    </submittedName>
</protein>
<evidence type="ECO:0000313" key="3">
    <source>
        <dbReference type="Proteomes" id="UP000234681"/>
    </source>
</evidence>
<dbReference type="EMBL" id="CH473995">
    <property type="protein sequence ID" value="EDL78902.1"/>
    <property type="molecule type" value="Genomic_DNA"/>
</dbReference>
<dbReference type="EMBL" id="CH473995">
    <property type="protein sequence ID" value="EDL78903.1"/>
    <property type="molecule type" value="Genomic_DNA"/>
</dbReference>
<dbReference type="Proteomes" id="UP000234681">
    <property type="component" value="Chromosome 16"/>
</dbReference>
<gene>
    <name evidence="2" type="ORF">rCG_58986</name>
</gene>
<feature type="region of interest" description="Disordered" evidence="1">
    <location>
        <begin position="1"/>
        <end position="25"/>
    </location>
</feature>
<organism evidence="2 3">
    <name type="scientific">Rattus norvegicus</name>
    <name type="common">Rat</name>
    <dbReference type="NCBI Taxonomy" id="10116"/>
    <lineage>
        <taxon>Eukaryota</taxon>
        <taxon>Metazoa</taxon>
        <taxon>Chordata</taxon>
        <taxon>Craniata</taxon>
        <taxon>Vertebrata</taxon>
        <taxon>Euteleostomi</taxon>
        <taxon>Mammalia</taxon>
        <taxon>Eutheria</taxon>
        <taxon>Euarchontoglires</taxon>
        <taxon>Glires</taxon>
        <taxon>Rodentia</taxon>
        <taxon>Myomorpha</taxon>
        <taxon>Muroidea</taxon>
        <taxon>Muridae</taxon>
        <taxon>Murinae</taxon>
        <taxon>Rattus</taxon>
    </lineage>
</organism>
<accession>A6JPM0</accession>